<feature type="region of interest" description="Disordered" evidence="3">
    <location>
        <begin position="87"/>
        <end position="119"/>
    </location>
</feature>
<dbReference type="PROSITE" id="PS50013">
    <property type="entry name" value="CHROMO_2"/>
    <property type="match status" value="1"/>
</dbReference>
<dbReference type="GO" id="GO:0005634">
    <property type="term" value="C:nucleus"/>
    <property type="evidence" value="ECO:0007669"/>
    <property type="project" value="UniProtKB-SubCell"/>
</dbReference>
<evidence type="ECO:0000256" key="1">
    <source>
        <dbReference type="ARBA" id="ARBA00004123"/>
    </source>
</evidence>
<evidence type="ECO:0000256" key="2">
    <source>
        <dbReference type="ARBA" id="ARBA00023242"/>
    </source>
</evidence>
<keyword evidence="2" id="KW-0539">Nucleus</keyword>
<dbReference type="STRING" id="947166.A0A1D1UYT2"/>
<evidence type="ECO:0000256" key="3">
    <source>
        <dbReference type="SAM" id="MobiDB-lite"/>
    </source>
</evidence>
<accession>A0A1D1UYT2</accession>
<feature type="compositionally biased region" description="Acidic residues" evidence="3">
    <location>
        <begin position="18"/>
        <end position="30"/>
    </location>
</feature>
<gene>
    <name evidence="5" type="primary">RvY_05641-1</name>
    <name evidence="5" type="synonym">RvY_05641.1</name>
    <name evidence="5" type="ORF">RvY_05641</name>
</gene>
<feature type="domain" description="Chromo" evidence="4">
    <location>
        <begin position="33"/>
        <end position="92"/>
    </location>
</feature>
<name>A0A1D1UYT2_RAMVA</name>
<dbReference type="InterPro" id="IPR000953">
    <property type="entry name" value="Chromo/chromo_shadow_dom"/>
</dbReference>
<feature type="compositionally biased region" description="Polar residues" evidence="3">
    <location>
        <begin position="189"/>
        <end position="201"/>
    </location>
</feature>
<feature type="region of interest" description="Disordered" evidence="3">
    <location>
        <begin position="163"/>
        <end position="241"/>
    </location>
</feature>
<dbReference type="AlphaFoldDB" id="A0A1D1UYT2"/>
<organism evidence="5 6">
    <name type="scientific">Ramazzottius varieornatus</name>
    <name type="common">Water bear</name>
    <name type="synonym">Tardigrade</name>
    <dbReference type="NCBI Taxonomy" id="947166"/>
    <lineage>
        <taxon>Eukaryota</taxon>
        <taxon>Metazoa</taxon>
        <taxon>Ecdysozoa</taxon>
        <taxon>Tardigrada</taxon>
        <taxon>Eutardigrada</taxon>
        <taxon>Parachela</taxon>
        <taxon>Hypsibioidea</taxon>
        <taxon>Ramazzottiidae</taxon>
        <taxon>Ramazzottius</taxon>
    </lineage>
</organism>
<evidence type="ECO:0000259" key="4">
    <source>
        <dbReference type="PROSITE" id="PS50013"/>
    </source>
</evidence>
<dbReference type="PANTHER" id="PTHR22812">
    <property type="entry name" value="CHROMOBOX PROTEIN"/>
    <property type="match status" value="1"/>
</dbReference>
<dbReference type="Pfam" id="PF00385">
    <property type="entry name" value="Chromo"/>
    <property type="match status" value="1"/>
</dbReference>
<evidence type="ECO:0000313" key="6">
    <source>
        <dbReference type="Proteomes" id="UP000186922"/>
    </source>
</evidence>
<feature type="compositionally biased region" description="Polar residues" evidence="3">
    <location>
        <begin position="166"/>
        <end position="175"/>
    </location>
</feature>
<comment type="caution">
    <text evidence="5">The sequence shown here is derived from an EMBL/GenBank/DDBJ whole genome shotgun (WGS) entry which is preliminary data.</text>
</comment>
<dbReference type="Proteomes" id="UP000186922">
    <property type="component" value="Unassembled WGS sequence"/>
</dbReference>
<dbReference type="Gene3D" id="2.40.50.40">
    <property type="match status" value="1"/>
</dbReference>
<dbReference type="CDD" id="cd00024">
    <property type="entry name" value="CD_CSD"/>
    <property type="match status" value="1"/>
</dbReference>
<dbReference type="SUPFAM" id="SSF54160">
    <property type="entry name" value="Chromo domain-like"/>
    <property type="match status" value="1"/>
</dbReference>
<dbReference type="InterPro" id="IPR023780">
    <property type="entry name" value="Chromo_domain"/>
</dbReference>
<dbReference type="OrthoDB" id="273092at2759"/>
<protein>
    <recommendedName>
        <fullName evidence="4">Chromo domain-containing protein</fullName>
    </recommendedName>
</protein>
<dbReference type="EMBL" id="BDGG01000002">
    <property type="protein sequence ID" value="GAU93750.1"/>
    <property type="molecule type" value="Genomic_DNA"/>
</dbReference>
<sequence>MAEDDNDAVTSTAAAQDNPEEGEETADADEELYVVEEILAKRVKNNVLEYKVKWEGYDLSEATWQTGDDLTNCAAVIEQFETKLKEEKREKRRKIGLSQPPLATRNDIPSESGSSIPPDAKVLSQSIVSSPSALQNIEPQQPTSSQSQCAINNPLVTVLDGHRLSPSASQKLSVTQKRKRPSGLLEANEVSQPHLNGSISHSQKKVQSEKRQKIQAIHIFNSNERQPPPSSSPEITPASHAGRSELAKTMAPVTLSIRKKPPSLPKSARAPSTSFESPTLVAALQRSKYGDPRTQTEVNQVIYEFTDEERQILELRRLAPKVITCLGMVKNAGEEFPRVVMGFSGENGGANFSKTFLLSVVREILPTKLLDFYESCIHFE</sequence>
<feature type="region of interest" description="Disordered" evidence="3">
    <location>
        <begin position="1"/>
        <end position="30"/>
    </location>
</feature>
<comment type="subcellular location">
    <subcellularLocation>
        <location evidence="1">Nucleus</location>
    </subcellularLocation>
</comment>
<proteinExistence type="predicted"/>
<dbReference type="InterPro" id="IPR016197">
    <property type="entry name" value="Chromo-like_dom_sf"/>
</dbReference>
<keyword evidence="6" id="KW-1185">Reference proteome</keyword>
<evidence type="ECO:0000313" key="5">
    <source>
        <dbReference type="EMBL" id="GAU93750.1"/>
    </source>
</evidence>
<reference evidence="5 6" key="1">
    <citation type="journal article" date="2016" name="Nat. Commun.">
        <title>Extremotolerant tardigrade genome and improved radiotolerance of human cultured cells by tardigrade-unique protein.</title>
        <authorList>
            <person name="Hashimoto T."/>
            <person name="Horikawa D.D."/>
            <person name="Saito Y."/>
            <person name="Kuwahara H."/>
            <person name="Kozuka-Hata H."/>
            <person name="Shin-I T."/>
            <person name="Minakuchi Y."/>
            <person name="Ohishi K."/>
            <person name="Motoyama A."/>
            <person name="Aizu T."/>
            <person name="Enomoto A."/>
            <person name="Kondo K."/>
            <person name="Tanaka S."/>
            <person name="Hara Y."/>
            <person name="Koshikawa S."/>
            <person name="Sagara H."/>
            <person name="Miura T."/>
            <person name="Yokobori S."/>
            <person name="Miyagawa K."/>
            <person name="Suzuki Y."/>
            <person name="Kubo T."/>
            <person name="Oyama M."/>
            <person name="Kohara Y."/>
            <person name="Fujiyama A."/>
            <person name="Arakawa K."/>
            <person name="Katayama T."/>
            <person name="Toyoda A."/>
            <person name="Kunieda T."/>
        </authorList>
    </citation>
    <scope>NUCLEOTIDE SEQUENCE [LARGE SCALE GENOMIC DNA]</scope>
    <source>
        <strain evidence="5 6">YOKOZUNA-1</strain>
    </source>
</reference>
<dbReference type="SMART" id="SM00298">
    <property type="entry name" value="CHROMO"/>
    <property type="match status" value="1"/>
</dbReference>
<dbReference type="InterPro" id="IPR051219">
    <property type="entry name" value="Heterochromatin_chromo-domain"/>
</dbReference>